<dbReference type="SUPFAM" id="SSF51206">
    <property type="entry name" value="cAMP-binding domain-like"/>
    <property type="match status" value="2"/>
</dbReference>
<keyword evidence="3 10" id="KW-0812">Transmembrane</keyword>
<evidence type="ECO:0000256" key="6">
    <source>
        <dbReference type="ARBA" id="ARBA00023136"/>
    </source>
</evidence>
<evidence type="ECO:0000256" key="1">
    <source>
        <dbReference type="ARBA" id="ARBA00004141"/>
    </source>
</evidence>
<dbReference type="InterPro" id="IPR000595">
    <property type="entry name" value="cNMP-bd_dom"/>
</dbReference>
<dbReference type="GO" id="GO:0005221">
    <property type="term" value="F:intracellularly cyclic nucleotide-activated monoatomic cation channel activity"/>
    <property type="evidence" value="ECO:0007669"/>
    <property type="project" value="InterPro"/>
</dbReference>
<keyword evidence="2" id="KW-0813">Transport</keyword>
<dbReference type="PROSITE" id="PS50042">
    <property type="entry name" value="CNMP_BINDING_3"/>
    <property type="match status" value="2"/>
</dbReference>
<dbReference type="InterPro" id="IPR018488">
    <property type="entry name" value="cNMP-bd_CS"/>
</dbReference>
<dbReference type="VEuPathDB" id="FungiDB:H257_04706"/>
<feature type="transmembrane region" description="Helical" evidence="10">
    <location>
        <begin position="589"/>
        <end position="607"/>
    </location>
</feature>
<evidence type="ECO:0000313" key="12">
    <source>
        <dbReference type="EMBL" id="RHZ31918.1"/>
    </source>
</evidence>
<dbReference type="PANTHER" id="PTHR45638">
    <property type="entry name" value="CYCLIC NUCLEOTIDE-GATED CATION CHANNEL SUBUNIT A"/>
    <property type="match status" value="1"/>
</dbReference>
<keyword evidence="6 10" id="KW-0472">Membrane</keyword>
<evidence type="ECO:0000313" key="13">
    <source>
        <dbReference type="Proteomes" id="UP000285430"/>
    </source>
</evidence>
<feature type="domain" description="Cyclic nucleotide-binding" evidence="11">
    <location>
        <begin position="75"/>
        <end position="142"/>
    </location>
</feature>
<feature type="region of interest" description="Disordered" evidence="9">
    <location>
        <begin position="1021"/>
        <end position="1049"/>
    </location>
</feature>
<organism evidence="12 13">
    <name type="scientific">Aphanomyces astaci</name>
    <name type="common">Crayfish plague agent</name>
    <dbReference type="NCBI Taxonomy" id="112090"/>
    <lineage>
        <taxon>Eukaryota</taxon>
        <taxon>Sar</taxon>
        <taxon>Stramenopiles</taxon>
        <taxon>Oomycota</taxon>
        <taxon>Saprolegniomycetes</taxon>
        <taxon>Saprolegniales</taxon>
        <taxon>Verrucalvaceae</taxon>
        <taxon>Aphanomyces</taxon>
    </lineage>
</organism>
<accession>A0A418FM88</accession>
<dbReference type="EMBL" id="QUTH01001047">
    <property type="protein sequence ID" value="RHZ31918.1"/>
    <property type="molecule type" value="Genomic_DNA"/>
</dbReference>
<proteinExistence type="predicted"/>
<feature type="compositionally biased region" description="Low complexity" evidence="9">
    <location>
        <begin position="913"/>
        <end position="923"/>
    </location>
</feature>
<comment type="subcellular location">
    <subcellularLocation>
        <location evidence="1">Membrane</location>
        <topology evidence="1">Multi-pass membrane protein</topology>
    </subcellularLocation>
</comment>
<feature type="region of interest" description="Disordered" evidence="9">
    <location>
        <begin position="304"/>
        <end position="362"/>
    </location>
</feature>
<dbReference type="SMART" id="SM00100">
    <property type="entry name" value="cNMP"/>
    <property type="match status" value="2"/>
</dbReference>
<evidence type="ECO:0000256" key="10">
    <source>
        <dbReference type="SAM" id="Phobius"/>
    </source>
</evidence>
<dbReference type="Gene3D" id="1.10.287.630">
    <property type="entry name" value="Helix hairpin bin"/>
    <property type="match status" value="1"/>
</dbReference>
<keyword evidence="4 10" id="KW-1133">Transmembrane helix</keyword>
<feature type="compositionally biased region" description="Polar residues" evidence="9">
    <location>
        <begin position="1036"/>
        <end position="1048"/>
    </location>
</feature>
<feature type="region of interest" description="Disordered" evidence="9">
    <location>
        <begin position="912"/>
        <end position="972"/>
    </location>
</feature>
<dbReference type="CDD" id="cd00038">
    <property type="entry name" value="CAP_ED"/>
    <property type="match status" value="2"/>
</dbReference>
<evidence type="ECO:0000259" key="11">
    <source>
        <dbReference type="PROSITE" id="PS50042"/>
    </source>
</evidence>
<dbReference type="Gene3D" id="2.60.120.10">
    <property type="entry name" value="Jelly Rolls"/>
    <property type="match status" value="2"/>
</dbReference>
<feature type="compositionally biased region" description="Polar residues" evidence="9">
    <location>
        <begin position="349"/>
        <end position="362"/>
    </location>
</feature>
<evidence type="ECO:0000256" key="9">
    <source>
        <dbReference type="SAM" id="MobiDB-lite"/>
    </source>
</evidence>
<evidence type="ECO:0000256" key="8">
    <source>
        <dbReference type="ARBA" id="ARBA00023303"/>
    </source>
</evidence>
<feature type="transmembrane region" description="Helical" evidence="10">
    <location>
        <begin position="650"/>
        <end position="672"/>
    </location>
</feature>
<feature type="region of interest" description="Disordered" evidence="9">
    <location>
        <begin position="266"/>
        <end position="289"/>
    </location>
</feature>
<dbReference type="Proteomes" id="UP000285430">
    <property type="component" value="Unassembled WGS sequence"/>
</dbReference>
<feature type="compositionally biased region" description="Basic and acidic residues" evidence="9">
    <location>
        <begin position="390"/>
        <end position="399"/>
    </location>
</feature>
<dbReference type="GO" id="GO:0016020">
    <property type="term" value="C:membrane"/>
    <property type="evidence" value="ECO:0007669"/>
    <property type="project" value="UniProtKB-SubCell"/>
</dbReference>
<dbReference type="InterPro" id="IPR050866">
    <property type="entry name" value="CNG_cation_channel"/>
</dbReference>
<dbReference type="AlphaFoldDB" id="A0A418FM88"/>
<feature type="region of interest" description="Disordered" evidence="9">
    <location>
        <begin position="390"/>
        <end position="417"/>
    </location>
</feature>
<name>A0A418FM88_APHAT</name>
<dbReference type="PANTHER" id="PTHR45638:SF11">
    <property type="entry name" value="CYCLIC NUCLEOTIDE-GATED CATION CHANNEL SUBUNIT A"/>
    <property type="match status" value="1"/>
</dbReference>
<evidence type="ECO:0000256" key="3">
    <source>
        <dbReference type="ARBA" id="ARBA00022692"/>
    </source>
</evidence>
<keyword evidence="7" id="KW-1071">Ligand-gated ion channel</keyword>
<feature type="region of interest" description="Disordered" evidence="9">
    <location>
        <begin position="525"/>
        <end position="547"/>
    </location>
</feature>
<evidence type="ECO:0000256" key="2">
    <source>
        <dbReference type="ARBA" id="ARBA00022448"/>
    </source>
</evidence>
<feature type="compositionally biased region" description="Polar residues" evidence="9">
    <location>
        <begin position="277"/>
        <end position="286"/>
    </location>
</feature>
<comment type="caution">
    <text evidence="12">The sequence shown here is derived from an EMBL/GenBank/DDBJ whole genome shotgun (WGS) entry which is preliminary data.</text>
</comment>
<dbReference type="InterPro" id="IPR014710">
    <property type="entry name" value="RmlC-like_jellyroll"/>
</dbReference>
<dbReference type="PROSITE" id="PS00888">
    <property type="entry name" value="CNMP_BINDING_1"/>
    <property type="match status" value="1"/>
</dbReference>
<protein>
    <recommendedName>
        <fullName evidence="11">Cyclic nucleotide-binding domain-containing protein</fullName>
    </recommendedName>
</protein>
<sequence length="1102" mass="123011">MSILNQPGISQPTRTTIALHLYRDLIESVPYFAGEDSKFLGRVCLALKTAVYLPDAAFTRLLLSGTIAPSPRRVDTIIQEGDTGREMFFVRRGLVNVEVPTGPPHIQLKDGDFFGEMALVVDVRRTNTVRAVTICDLNVLSKNVSATYFAFDDILAEFPNFFDKIKRVVIERQLNNMVHGQMDEGDSSILVTPHAHITSPKDKAIIEAELNDVVNETAKRRKNDTTSPYWHVLNAKRVGNKLKDISDKVRLAQERKPRLSTVMYRPRGRLSRPSAVSKGSTTSKRSIANPASIGRLLETIDVPMDDQRRQIVDNNGIPDKSPKTHDEELLPPTDNSVSRRKTVPKDPTSKGSIANPASTSRLLETIDVPTDDQHRQMVDAVVHLTNGFRDKSTKTHDEDVLPPTDNAMGSSTPDTECGPPDTLIEPPNELCMLESLSNRLAVMEKSVSMLPQFVKAFEDAMKHVAVDVTRFINRKHLPPLQCTKSEQVVMDTNYGGALVMRQQRDRSSKNNSSMSLPSMLEAPMGVDVEDTPSHETHHATPSDIAPPHASNRVLPVGSIVPVVHNPLTSDRNLNAYNLWKPGIGSSGSLLRRFISFVCAYHIYIYIYRITVRRNLRRVVLQTYHGNIDIYHEAPKTFQWMIHPNSNFRKVWDTIIAVMVLYVCYLTPLYLAFDFLDWEPLYPHRVKRNYDYLWINQRAYADMTLLNQPGLSKPLRTTIALHLYKDLLNTVPIFAGSDSKFLGKVCMALDTAVYLPGDTIIHKDDIGREMFIVRKGQVEVLTAGSDLSQEQPPIRLSSSSSVRLSPIPHLRIILKDGDFFGETALVAENIRSPTTKRKVENQLNHLVEKSMQRRQLSSTWKGVYKAKKMADKLKNIQDRAKKTDEDPGSTRTSFISTFLGKVRSKGELLELLPRSSGRRTLTSRSMRRESNTKPTDADDDQTKPVDGEGAGDDTPADPDSSCSTELPPRKRKMAAGDLVSRRLNATEIQANFVPLALWEINTMVMDIKVALEKVQKKLAVTNADSDSDDDAAATVPALTNPTDKSGGESTRTKGAAAVEMPGEDQLLLQQQAKLELLTRAALLSNMSEKSIPMQGPSHTMLSR</sequence>
<evidence type="ECO:0000256" key="5">
    <source>
        <dbReference type="ARBA" id="ARBA00023065"/>
    </source>
</evidence>
<evidence type="ECO:0000256" key="4">
    <source>
        <dbReference type="ARBA" id="ARBA00022989"/>
    </source>
</evidence>
<keyword evidence="8" id="KW-0407">Ion channel</keyword>
<reference evidence="12 13" key="1">
    <citation type="submission" date="2018-08" db="EMBL/GenBank/DDBJ databases">
        <title>Aphanomyces genome sequencing and annotation.</title>
        <authorList>
            <person name="Minardi D."/>
            <person name="Oidtmann B."/>
            <person name="Van Der Giezen M."/>
            <person name="Studholme D.J."/>
        </authorList>
    </citation>
    <scope>NUCLEOTIDE SEQUENCE [LARGE SCALE GENOMIC DNA]</scope>
    <source>
        <strain evidence="12 13">Da</strain>
    </source>
</reference>
<dbReference type="InterPro" id="IPR018490">
    <property type="entry name" value="cNMP-bd_dom_sf"/>
</dbReference>
<dbReference type="VEuPathDB" id="FungiDB:H257_04707"/>
<gene>
    <name evidence="12" type="ORF">DYB37_001160</name>
</gene>
<evidence type="ECO:0000256" key="7">
    <source>
        <dbReference type="ARBA" id="ARBA00023286"/>
    </source>
</evidence>
<feature type="domain" description="Cyclic nucleotide-binding" evidence="11">
    <location>
        <begin position="732"/>
        <end position="852"/>
    </location>
</feature>
<keyword evidence="5" id="KW-0406">Ion transport</keyword>
<dbReference type="Pfam" id="PF00027">
    <property type="entry name" value="cNMP_binding"/>
    <property type="match status" value="1"/>
</dbReference>
<dbReference type="GO" id="GO:0044877">
    <property type="term" value="F:protein-containing complex binding"/>
    <property type="evidence" value="ECO:0007669"/>
    <property type="project" value="TreeGrafter"/>
</dbReference>
<feature type="compositionally biased region" description="Basic and acidic residues" evidence="9">
    <location>
        <begin position="531"/>
        <end position="540"/>
    </location>
</feature>